<dbReference type="AlphaFoldDB" id="A0A3L7ACS3"/>
<evidence type="ECO:0000313" key="4">
    <source>
        <dbReference type="EMBL" id="RLP78276.1"/>
    </source>
</evidence>
<dbReference type="InterPro" id="IPR007129">
    <property type="entry name" value="Ubiqinol_cyt_c_chaperone_CPB3"/>
</dbReference>
<dbReference type="PANTHER" id="PTHR12184:SF1">
    <property type="entry name" value="UBIQUINOL-CYTOCHROME-C REDUCTASE COMPLEX ASSEMBLY FACTOR 1"/>
    <property type="match status" value="1"/>
</dbReference>
<name>A0A3L7ACS3_9HYPH</name>
<dbReference type="OrthoDB" id="7158889at2"/>
<evidence type="ECO:0000313" key="5">
    <source>
        <dbReference type="Proteomes" id="UP000269692"/>
    </source>
</evidence>
<gene>
    <name evidence="4" type="ORF">D9R14_12945</name>
</gene>
<proteinExistence type="inferred from homology"/>
<evidence type="ECO:0000256" key="1">
    <source>
        <dbReference type="ARBA" id="ARBA00006407"/>
    </source>
</evidence>
<dbReference type="InterPro" id="IPR021150">
    <property type="entry name" value="Ubiq_cyt_c_chap"/>
</dbReference>
<dbReference type="EMBL" id="RCTF01000009">
    <property type="protein sequence ID" value="RLP78276.1"/>
    <property type="molecule type" value="Genomic_DNA"/>
</dbReference>
<sequence>MFNLFRPAASRRTIERLYGGIVAQSRHPHFYAVLGVPDTPEGRFEMLVLHTVLVCRRLKGGGEAERAMSQDVFDAFLADMDAAMREMGVGDLTVPKRMKKVGAAFYGRAAAYDGALRDPDDAALAAALARNILDDAAEPRAGAPRALAHYARRAALTLERTPWETLARGEIALPAPDAAEDQT</sequence>
<dbReference type="RefSeq" id="WP_121623743.1">
    <property type="nucleotide sequence ID" value="NZ_JACIIW010000009.1"/>
</dbReference>
<comment type="similarity">
    <text evidence="2">Belongs to the UPF0174 family.</text>
</comment>
<comment type="caution">
    <text evidence="4">The sequence shown here is derived from an EMBL/GenBank/DDBJ whole genome shotgun (WGS) entry which is preliminary data.</text>
</comment>
<dbReference type="InterPro" id="IPR014569">
    <property type="entry name" value="Ubq_cyt-c_CBP3-rel"/>
</dbReference>
<feature type="domain" description="Ubiquinol-cytochrome c chaperone" evidence="3">
    <location>
        <begin position="34"/>
        <end position="171"/>
    </location>
</feature>
<reference evidence="4 5" key="1">
    <citation type="submission" date="2018-10" db="EMBL/GenBank/DDBJ databases">
        <title>Xanthobacter tagetidis genome sequencing and assembly.</title>
        <authorList>
            <person name="Maclea K.S."/>
            <person name="Goen A.E."/>
            <person name="Fatima S.A."/>
        </authorList>
    </citation>
    <scope>NUCLEOTIDE SEQUENCE [LARGE SCALE GENOMIC DNA]</scope>
    <source>
        <strain evidence="4 5">ATCC 700314</strain>
    </source>
</reference>
<dbReference type="PANTHER" id="PTHR12184">
    <property type="entry name" value="UBIQUINOL-CYTOCHROME C REDUCTASE COMPLEX ASSEMBLY FACTOR 1 FAMILY MEMBER"/>
    <property type="match status" value="1"/>
</dbReference>
<dbReference type="PIRSF" id="PIRSF032079">
    <property type="entry name" value="UCP032079"/>
    <property type="match status" value="1"/>
</dbReference>
<accession>A0A3L7ACS3</accession>
<evidence type="ECO:0000259" key="3">
    <source>
        <dbReference type="Pfam" id="PF03981"/>
    </source>
</evidence>
<keyword evidence="5" id="KW-1185">Reference proteome</keyword>
<protein>
    <submittedName>
        <fullName evidence="4">Ubiquinol-cytochrome C chaperone</fullName>
    </submittedName>
</protein>
<evidence type="ECO:0000256" key="2">
    <source>
        <dbReference type="ARBA" id="ARBA00006436"/>
    </source>
</evidence>
<dbReference type="Proteomes" id="UP000269692">
    <property type="component" value="Unassembled WGS sequence"/>
</dbReference>
<comment type="similarity">
    <text evidence="1">Belongs to the CBP3 family.</text>
</comment>
<organism evidence="4 5">
    <name type="scientific">Xanthobacter tagetidis</name>
    <dbReference type="NCBI Taxonomy" id="60216"/>
    <lineage>
        <taxon>Bacteria</taxon>
        <taxon>Pseudomonadati</taxon>
        <taxon>Pseudomonadota</taxon>
        <taxon>Alphaproteobacteria</taxon>
        <taxon>Hyphomicrobiales</taxon>
        <taxon>Xanthobacteraceae</taxon>
        <taxon>Xanthobacter</taxon>
    </lineage>
</organism>
<dbReference type="Pfam" id="PF03981">
    <property type="entry name" value="Ubiq_cyt_C_chap"/>
    <property type="match status" value="1"/>
</dbReference>